<feature type="transmembrane region" description="Helical" evidence="2">
    <location>
        <begin position="489"/>
        <end position="507"/>
    </location>
</feature>
<evidence type="ECO:0000256" key="1">
    <source>
        <dbReference type="SAM" id="MobiDB-lite"/>
    </source>
</evidence>
<keyword evidence="2" id="KW-0472">Membrane</keyword>
<feature type="domain" description="NERD" evidence="3">
    <location>
        <begin position="13"/>
        <end position="133"/>
    </location>
</feature>
<feature type="compositionally biased region" description="Basic and acidic residues" evidence="1">
    <location>
        <begin position="324"/>
        <end position="344"/>
    </location>
</feature>
<proteinExistence type="predicted"/>
<name>A0ABZ1YV02_9NOCA</name>
<evidence type="ECO:0000256" key="2">
    <source>
        <dbReference type="SAM" id="Phobius"/>
    </source>
</evidence>
<dbReference type="EMBL" id="CP109441">
    <property type="protein sequence ID" value="WUV46948.1"/>
    <property type="molecule type" value="Genomic_DNA"/>
</dbReference>
<dbReference type="Pfam" id="PF08378">
    <property type="entry name" value="NERD"/>
    <property type="match status" value="1"/>
</dbReference>
<sequence length="552" mass="59278">MLVVNEGSTQRSEQCVLDWIRTWNGQHVIVGLAVSGYPIPDRDPNDAARQMDVVVITPRAVVVIEVQEITSEVTGGVLSVRADGRWQLSGFDGEPVPRHDSDPFGQVASNVYLLSQVVRRRHPDALVDGLIVVVPPREATITLDIESRKPGGTMVLDSSAGLRAWFLRTANRKLIWTAEQAYELLGELGLSHAVTVEELVAEGFPSQSRRPERPASKVLVQAHASSALGAVELPDDGRMPSEVSPSGAAYPPWLPTDIAEEPSESVAPSRLVVDTDMEPHAQVSALPPEPVDHPDAIQAQSAPQLSSAFTDRWSSWIESDGSSDEPRSRRDLDRRGRPHREPRLRNWLPTPPNFVATAAPHLSKAKLQPSTPAGPEPRSAEGPRHWTATGSGSLTDIEPQSLSTAPAQPSTMVGAQPVSEHEPPRSSAVGSEPPTMADRLPARSLRPGSAPVAQRSHQASTPRLASVVRLCVATVVAKGMKLIAGLPQLLATVVVVGVIVGTIWLLVSEGMHPKPAVVEPRQESSTEPAVLPQLPAPPQPPAAECFPFQQQC</sequence>
<feature type="region of interest" description="Disordered" evidence="1">
    <location>
        <begin position="229"/>
        <end position="267"/>
    </location>
</feature>
<feature type="region of interest" description="Disordered" evidence="1">
    <location>
        <begin position="316"/>
        <end position="459"/>
    </location>
</feature>
<dbReference type="Proteomes" id="UP001432062">
    <property type="component" value="Chromosome"/>
</dbReference>
<evidence type="ECO:0000259" key="3">
    <source>
        <dbReference type="Pfam" id="PF08378"/>
    </source>
</evidence>
<reference evidence="4" key="1">
    <citation type="submission" date="2022-10" db="EMBL/GenBank/DDBJ databases">
        <title>The complete genomes of actinobacterial strains from the NBC collection.</title>
        <authorList>
            <person name="Joergensen T.S."/>
            <person name="Alvarez Arevalo M."/>
            <person name="Sterndorff E.B."/>
            <person name="Faurdal D."/>
            <person name="Vuksanovic O."/>
            <person name="Mourched A.-S."/>
            <person name="Charusanti P."/>
            <person name="Shaw S."/>
            <person name="Blin K."/>
            <person name="Weber T."/>
        </authorList>
    </citation>
    <scope>NUCLEOTIDE SEQUENCE</scope>
    <source>
        <strain evidence="4">NBC_01482</strain>
    </source>
</reference>
<keyword evidence="2" id="KW-0812">Transmembrane</keyword>
<keyword evidence="5" id="KW-1185">Reference proteome</keyword>
<keyword evidence="2" id="KW-1133">Transmembrane helix</keyword>
<accession>A0ABZ1YV02</accession>
<evidence type="ECO:0000313" key="5">
    <source>
        <dbReference type="Proteomes" id="UP001432062"/>
    </source>
</evidence>
<feature type="compositionally biased region" description="Polar residues" evidence="1">
    <location>
        <begin position="388"/>
        <end position="413"/>
    </location>
</feature>
<feature type="region of interest" description="Disordered" evidence="1">
    <location>
        <begin position="517"/>
        <end position="541"/>
    </location>
</feature>
<organism evidence="4 5">
    <name type="scientific">Nocardia vinacea</name>
    <dbReference type="NCBI Taxonomy" id="96468"/>
    <lineage>
        <taxon>Bacteria</taxon>
        <taxon>Bacillati</taxon>
        <taxon>Actinomycetota</taxon>
        <taxon>Actinomycetes</taxon>
        <taxon>Mycobacteriales</taxon>
        <taxon>Nocardiaceae</taxon>
        <taxon>Nocardia</taxon>
    </lineage>
</organism>
<dbReference type="InterPro" id="IPR011528">
    <property type="entry name" value="NERD"/>
</dbReference>
<protein>
    <submittedName>
        <fullName evidence="4">NERD domain-containing protein</fullName>
    </submittedName>
</protein>
<evidence type="ECO:0000313" key="4">
    <source>
        <dbReference type="EMBL" id="WUV46948.1"/>
    </source>
</evidence>
<gene>
    <name evidence="4" type="ORF">OG563_01420</name>
</gene>
<dbReference type="RefSeq" id="WP_329411008.1">
    <property type="nucleotide sequence ID" value="NZ_CP109441.1"/>
</dbReference>